<gene>
    <name evidence="2" type="ORF">P9H32_09790</name>
</gene>
<evidence type="ECO:0000256" key="1">
    <source>
        <dbReference type="SAM" id="SignalP"/>
    </source>
</evidence>
<feature type="signal peptide" evidence="1">
    <location>
        <begin position="1"/>
        <end position="22"/>
    </location>
</feature>
<sequence length="552" mass="61878">MSLFRKISTLSLVLALPLASFALQRAQLLPPNGQTYFRISNTVAFWEALQKSSLGQLWQDQQFQDFMGNPELEAWHNFFYDGDTDEETRVFVEQMEMLTGEVVLAFDSETENIFIIAAMSDDDFEQSLELDENLRTVTENPFDVVRRSFQGVEIIQHIDSPGTDNETSSWQTHIGNTFILGYNREWVEQCIIRLKNDPVTEPAGLPVFNMNLPVNDLIRQSLKGSSAEVAAKDQSLFNALGLLNVNYLSCRIEMHDDEMVVNSTLNARDLENGLFSLLDTEPSELPTVTFIPEDLTSLEVGRIDLPGLWQEIPAILQQIDPGTKPQFDMMLAMLQQQTGINLEQDLLENLGTQYLSFSIVENDSASSVIALELKDGMAFKQGLESALTSPSMQPYVAAALDISDFLNHSIYTLKQAPSDEQMGIAVTDDYLLYGNPDGLRQTLRAITSTGAANNAFEQSQLVQGLRRHVPSEAFGFSAIDWKKYMHIIVAELEHGEIPALIMQNWARSGSALPPPDFSKLPTAEHIAQFFNVSYQYIQAGNNGLHQKIILKY</sequence>
<keyword evidence="3" id="KW-1185">Reference proteome</keyword>
<keyword evidence="1" id="KW-0732">Signal</keyword>
<feature type="chain" id="PRO_5045648871" description="DUF3352 domain-containing protein" evidence="1">
    <location>
        <begin position="23"/>
        <end position="552"/>
    </location>
</feature>
<reference evidence="2 3" key="1">
    <citation type="journal article" date="2024" name="Appl. Environ. Microbiol.">
        <title>Pontiella agarivorans sp. nov., a novel marine anaerobic bacterium capable of degrading macroalgal polysaccharides and fixing nitrogen.</title>
        <authorList>
            <person name="Liu N."/>
            <person name="Kivenson V."/>
            <person name="Peng X."/>
            <person name="Cui Z."/>
            <person name="Lankiewicz T.S."/>
            <person name="Gosselin K.M."/>
            <person name="English C.J."/>
            <person name="Blair E.M."/>
            <person name="O'Malley M.A."/>
            <person name="Valentine D.L."/>
        </authorList>
    </citation>
    <scope>NUCLEOTIDE SEQUENCE [LARGE SCALE GENOMIC DNA]</scope>
    <source>
        <strain evidence="2 3">NLcol2</strain>
    </source>
</reference>
<name>A0ABU5MXQ1_9BACT</name>
<accession>A0ABU5MXQ1</accession>
<evidence type="ECO:0000313" key="3">
    <source>
        <dbReference type="Proteomes" id="UP001290861"/>
    </source>
</evidence>
<proteinExistence type="predicted"/>
<evidence type="ECO:0008006" key="4">
    <source>
        <dbReference type="Google" id="ProtNLM"/>
    </source>
</evidence>
<dbReference type="Proteomes" id="UP001290861">
    <property type="component" value="Unassembled WGS sequence"/>
</dbReference>
<comment type="caution">
    <text evidence="2">The sequence shown here is derived from an EMBL/GenBank/DDBJ whole genome shotgun (WGS) entry which is preliminary data.</text>
</comment>
<protein>
    <recommendedName>
        <fullName evidence="4">DUF3352 domain-containing protein</fullName>
    </recommendedName>
</protein>
<dbReference type="RefSeq" id="WP_322608711.1">
    <property type="nucleotide sequence ID" value="NZ_JARVCO010000010.1"/>
</dbReference>
<dbReference type="EMBL" id="JARVCO010000010">
    <property type="protein sequence ID" value="MDZ8118918.1"/>
    <property type="molecule type" value="Genomic_DNA"/>
</dbReference>
<evidence type="ECO:0000313" key="2">
    <source>
        <dbReference type="EMBL" id="MDZ8118918.1"/>
    </source>
</evidence>
<organism evidence="2 3">
    <name type="scientific">Pontiella agarivorans</name>
    <dbReference type="NCBI Taxonomy" id="3038953"/>
    <lineage>
        <taxon>Bacteria</taxon>
        <taxon>Pseudomonadati</taxon>
        <taxon>Kiritimatiellota</taxon>
        <taxon>Kiritimatiellia</taxon>
        <taxon>Kiritimatiellales</taxon>
        <taxon>Pontiellaceae</taxon>
        <taxon>Pontiella</taxon>
    </lineage>
</organism>